<protein>
    <submittedName>
        <fullName evidence="5">NRDE-2, necessary for RNA interference-domain-containing protein</fullName>
    </submittedName>
</protein>
<keyword evidence="6" id="KW-1185">Reference proteome</keyword>
<evidence type="ECO:0000313" key="6">
    <source>
        <dbReference type="Proteomes" id="UP000799766"/>
    </source>
</evidence>
<proteinExistence type="inferred from homology"/>
<name>A0A6A6PDC3_9PEZI</name>
<dbReference type="Proteomes" id="UP000799766">
    <property type="component" value="Unassembled WGS sequence"/>
</dbReference>
<feature type="compositionally biased region" description="Basic and acidic residues" evidence="4">
    <location>
        <begin position="71"/>
        <end position="83"/>
    </location>
</feature>
<keyword evidence="3" id="KW-0539">Nucleus</keyword>
<dbReference type="GO" id="GO:0071013">
    <property type="term" value="C:catalytic step 2 spliceosome"/>
    <property type="evidence" value="ECO:0007669"/>
    <property type="project" value="TreeGrafter"/>
</dbReference>
<dbReference type="InterPro" id="IPR011990">
    <property type="entry name" value="TPR-like_helical_dom_sf"/>
</dbReference>
<dbReference type="GO" id="GO:1902369">
    <property type="term" value="P:negative regulation of RNA catabolic process"/>
    <property type="evidence" value="ECO:0007669"/>
    <property type="project" value="TreeGrafter"/>
</dbReference>
<sequence length="1042" mass="119831">MDPNERSRKINAPRFASFRPKTIAPNASEPSSRDESTRAKGSQRSHAGRGRSRSREKHEHHRSHHHREKRRRESEIERRDSKRAASPKSKPSENIHWVVDKKGDVDNVRYGRPNKYAIPAYRRVGFGRIIGLTADYKIDTASSNDGAIRVVDTRLLAKVEPRLLHKRYRIDEGAAKLVASSAGLTELDPNSDFVDLNPGRKRKRAPAVDDSSSTESSSGSDATDESEDNLLDVDAPVKQRNSELTRQTNENPTALMPWLELIDHQEAMIRIGSSTTRSELSSSEKRALADIRISIAESALSKIGSDKNHQVQLHLRILEEAPMFWESRKLASRWKDVTMLYPDNTEVWNRYLSFLQTSFVGFKFFDCVEAYKKCLGVLKASIISATSRPQLLRLQVYVLVRLTSMMDDAGYVELSLAIWQALIEFHLFRPDAKTLSDRHHPSDDVYLDHFENFWDSEAPRFGEVSAKGWKSAILGNSEPPEPHDATVDNSFSDADLFHSFSKNESANEQLFKYPGRTVDTAGEDDPYHVILFSDVRDYLALLPINLPRRLILQAFLRYLRLPPLPVTTDDDVPLRLWWQDEFLRRGTAFDLTKCTFLPYFATCRDTMFSDAFHDAARMELNFDRMFIRRALHQLAAANREDHNLAEYLVAYEVCFFPHCAIHTVQELAQFQPSDARWFTLKEFTKHILKHSPSTSGIGEAITKHISSATHDHILLWRQWVWESLRHQDIHGAKQKLLALGQNNPVDMDGIEISGVAALRSKKLLDEGQRCQGNLDMYLAYVDCRVLFTYLFEGSRPSLEGALSTFNQILRQRYVDALTDYVYEALYQNLCRLLDYHAEYIKSFKRSVAREALEDGLSRFPNNTILLDSYRKSQVHDRIHDRIRTLMRGVVLKQQPSVIGWHFVVWADMLRELSTGATEHSVRALLENAVESRGGMNSIALWSTFVRFEARYDPNRAKRVYFRGIQRLPWAKKFVMLAFSKLNAILNFEEKRRVYGLLLEKELRIHVNIEGELDQMSQKLGPMDWRRQCSLLPGEVLSGQEHR</sequence>
<accession>A0A6A6PDC3</accession>
<dbReference type="OrthoDB" id="297219at2759"/>
<feature type="compositionally biased region" description="Low complexity" evidence="4">
    <location>
        <begin position="209"/>
        <end position="221"/>
    </location>
</feature>
<dbReference type="AlphaFoldDB" id="A0A6A6PDC3"/>
<organism evidence="5 6">
    <name type="scientific">Lineolata rhizophorae</name>
    <dbReference type="NCBI Taxonomy" id="578093"/>
    <lineage>
        <taxon>Eukaryota</taxon>
        <taxon>Fungi</taxon>
        <taxon>Dikarya</taxon>
        <taxon>Ascomycota</taxon>
        <taxon>Pezizomycotina</taxon>
        <taxon>Dothideomycetes</taxon>
        <taxon>Dothideomycetes incertae sedis</taxon>
        <taxon>Lineolatales</taxon>
        <taxon>Lineolataceae</taxon>
        <taxon>Lineolata</taxon>
    </lineage>
</organism>
<evidence type="ECO:0000256" key="1">
    <source>
        <dbReference type="ARBA" id="ARBA00004123"/>
    </source>
</evidence>
<evidence type="ECO:0000313" key="5">
    <source>
        <dbReference type="EMBL" id="KAF2461747.1"/>
    </source>
</evidence>
<reference evidence="5" key="1">
    <citation type="journal article" date="2020" name="Stud. Mycol.">
        <title>101 Dothideomycetes genomes: a test case for predicting lifestyles and emergence of pathogens.</title>
        <authorList>
            <person name="Haridas S."/>
            <person name="Albert R."/>
            <person name="Binder M."/>
            <person name="Bloem J."/>
            <person name="Labutti K."/>
            <person name="Salamov A."/>
            <person name="Andreopoulos B."/>
            <person name="Baker S."/>
            <person name="Barry K."/>
            <person name="Bills G."/>
            <person name="Bluhm B."/>
            <person name="Cannon C."/>
            <person name="Castanera R."/>
            <person name="Culley D."/>
            <person name="Daum C."/>
            <person name="Ezra D."/>
            <person name="Gonzalez J."/>
            <person name="Henrissat B."/>
            <person name="Kuo A."/>
            <person name="Liang C."/>
            <person name="Lipzen A."/>
            <person name="Lutzoni F."/>
            <person name="Magnuson J."/>
            <person name="Mondo S."/>
            <person name="Nolan M."/>
            <person name="Ohm R."/>
            <person name="Pangilinan J."/>
            <person name="Park H.-J."/>
            <person name="Ramirez L."/>
            <person name="Alfaro M."/>
            <person name="Sun H."/>
            <person name="Tritt A."/>
            <person name="Yoshinaga Y."/>
            <person name="Zwiers L.-H."/>
            <person name="Turgeon B."/>
            <person name="Goodwin S."/>
            <person name="Spatafora J."/>
            <person name="Crous P."/>
            <person name="Grigoriev I."/>
        </authorList>
    </citation>
    <scope>NUCLEOTIDE SEQUENCE</scope>
    <source>
        <strain evidence="5">ATCC 16933</strain>
    </source>
</reference>
<comment type="subcellular location">
    <subcellularLocation>
        <location evidence="1">Nucleus</location>
    </subcellularLocation>
</comment>
<evidence type="ECO:0000256" key="2">
    <source>
        <dbReference type="ARBA" id="ARBA00009265"/>
    </source>
</evidence>
<comment type="similarity">
    <text evidence="2">Belongs to the NRDE2 family.</text>
</comment>
<dbReference type="PANTHER" id="PTHR13471:SF0">
    <property type="entry name" value="NUCLEAR EXOSOME REGULATOR NRDE2"/>
    <property type="match status" value="1"/>
</dbReference>
<dbReference type="PANTHER" id="PTHR13471">
    <property type="entry name" value="TETRATRICOPEPTIDE-LIKE HELICAL"/>
    <property type="match status" value="1"/>
</dbReference>
<evidence type="ECO:0000256" key="4">
    <source>
        <dbReference type="SAM" id="MobiDB-lite"/>
    </source>
</evidence>
<dbReference type="Gene3D" id="1.25.40.10">
    <property type="entry name" value="Tetratricopeptide repeat domain"/>
    <property type="match status" value="1"/>
</dbReference>
<feature type="region of interest" description="Disordered" evidence="4">
    <location>
        <begin position="188"/>
        <end position="250"/>
    </location>
</feature>
<evidence type="ECO:0000256" key="3">
    <source>
        <dbReference type="ARBA" id="ARBA00023242"/>
    </source>
</evidence>
<dbReference type="Pfam" id="PF08424">
    <property type="entry name" value="NRDE-2"/>
    <property type="match status" value="1"/>
</dbReference>
<dbReference type="GO" id="GO:0031048">
    <property type="term" value="P:regulatory ncRNA-mediated heterochromatin formation"/>
    <property type="evidence" value="ECO:0007669"/>
    <property type="project" value="TreeGrafter"/>
</dbReference>
<dbReference type="InterPro" id="IPR013633">
    <property type="entry name" value="NRDE-2"/>
</dbReference>
<dbReference type="EMBL" id="MU001670">
    <property type="protein sequence ID" value="KAF2461747.1"/>
    <property type="molecule type" value="Genomic_DNA"/>
</dbReference>
<feature type="region of interest" description="Disordered" evidence="4">
    <location>
        <begin position="1"/>
        <end position="95"/>
    </location>
</feature>
<feature type="compositionally biased region" description="Basic residues" evidence="4">
    <location>
        <begin position="41"/>
        <end position="70"/>
    </location>
</feature>
<gene>
    <name evidence="5" type="ORF">BDY21DRAFT_36</name>
</gene>
<feature type="compositionally biased region" description="Acidic residues" evidence="4">
    <location>
        <begin position="222"/>
        <end position="231"/>
    </location>
</feature>